<keyword evidence="5 14" id="KW-0347">Helicase</keyword>
<dbReference type="RefSeq" id="XP_018125201.1">
    <property type="nucleotide sequence ID" value="XM_018279955.2"/>
</dbReference>
<organism evidence="14 15">
    <name type="scientific">Pseudogymnoascus verrucosus</name>
    <dbReference type="NCBI Taxonomy" id="342668"/>
    <lineage>
        <taxon>Eukaryota</taxon>
        <taxon>Fungi</taxon>
        <taxon>Dikarya</taxon>
        <taxon>Ascomycota</taxon>
        <taxon>Pezizomycotina</taxon>
        <taxon>Leotiomycetes</taxon>
        <taxon>Thelebolales</taxon>
        <taxon>Thelebolaceae</taxon>
        <taxon>Pseudogymnoascus</taxon>
    </lineage>
</organism>
<dbReference type="SUPFAM" id="SSF52540">
    <property type="entry name" value="P-loop containing nucleoside triphosphate hydrolases"/>
    <property type="match status" value="1"/>
</dbReference>
<dbReference type="PANTHER" id="PTHR10887">
    <property type="entry name" value="DNA2/NAM7 HELICASE FAMILY"/>
    <property type="match status" value="1"/>
</dbReference>
<dbReference type="GO" id="GO:0006369">
    <property type="term" value="P:termination of RNA polymerase II transcription"/>
    <property type="evidence" value="ECO:0007669"/>
    <property type="project" value="TreeGrafter"/>
</dbReference>
<feature type="coiled-coil region" evidence="8">
    <location>
        <begin position="1467"/>
        <end position="1494"/>
    </location>
</feature>
<dbReference type="Pfam" id="PF23576">
    <property type="entry name" value="SEN1_barrel"/>
    <property type="match status" value="1"/>
</dbReference>
<evidence type="ECO:0000256" key="9">
    <source>
        <dbReference type="SAM" id="MobiDB-lite"/>
    </source>
</evidence>
<evidence type="ECO:0000256" key="4">
    <source>
        <dbReference type="ARBA" id="ARBA00022801"/>
    </source>
</evidence>
<dbReference type="Pfam" id="PF13087">
    <property type="entry name" value="AAA_12"/>
    <property type="match status" value="1"/>
</dbReference>
<dbReference type="GO" id="GO:0004386">
    <property type="term" value="F:helicase activity"/>
    <property type="evidence" value="ECO:0007669"/>
    <property type="project" value="UniProtKB-KW"/>
</dbReference>
<dbReference type="InterPro" id="IPR041679">
    <property type="entry name" value="DNA2/NAM7-like_C"/>
</dbReference>
<feature type="domain" description="Helicase SEN1 beta-barrel" evidence="13">
    <location>
        <begin position="1173"/>
        <end position="1274"/>
    </location>
</feature>
<dbReference type="InterPro" id="IPR027417">
    <property type="entry name" value="P-loop_NTPase"/>
</dbReference>
<dbReference type="InterPro" id="IPR041677">
    <property type="entry name" value="DNA2/NAM7_AAA_11"/>
</dbReference>
<evidence type="ECO:0000256" key="3">
    <source>
        <dbReference type="ARBA" id="ARBA00022741"/>
    </source>
</evidence>
<dbReference type="Pfam" id="PF13086">
    <property type="entry name" value="AAA_11"/>
    <property type="match status" value="1"/>
</dbReference>
<dbReference type="InterPro" id="IPR056474">
    <property type="entry name" value="SEN1_barrel"/>
</dbReference>
<dbReference type="CDD" id="cd18808">
    <property type="entry name" value="SF1_C_Upf1"/>
    <property type="match status" value="1"/>
</dbReference>
<evidence type="ECO:0000256" key="5">
    <source>
        <dbReference type="ARBA" id="ARBA00022806"/>
    </source>
</evidence>
<comment type="subcellular location">
    <subcellularLocation>
        <location evidence="1">Nucleus</location>
    </subcellularLocation>
</comment>
<keyword evidence="4" id="KW-0378">Hydrolase</keyword>
<protein>
    <submittedName>
        <fullName evidence="14">DEAD-box type RNA helicase</fullName>
    </submittedName>
</protein>
<evidence type="ECO:0000259" key="12">
    <source>
        <dbReference type="Pfam" id="PF13087"/>
    </source>
</evidence>
<evidence type="ECO:0000256" key="7">
    <source>
        <dbReference type="ARBA" id="ARBA00023242"/>
    </source>
</evidence>
<name>A0A1B8G6L5_9PEZI</name>
<dbReference type="GeneID" id="28843944"/>
<feature type="compositionally biased region" description="Polar residues" evidence="9">
    <location>
        <begin position="1877"/>
        <end position="1887"/>
    </location>
</feature>
<reference evidence="14 15" key="1">
    <citation type="submission" date="2016-03" db="EMBL/GenBank/DDBJ databases">
        <title>Comparative genomics of Pseudogymnoascus destructans, the fungus causing white-nose syndrome of bats.</title>
        <authorList>
            <person name="Palmer J.M."/>
            <person name="Drees K.P."/>
            <person name="Foster J.T."/>
            <person name="Lindner D.L."/>
        </authorList>
    </citation>
    <scope>NUCLEOTIDE SEQUENCE [LARGE SCALE GENOMIC DNA]</scope>
    <source>
        <strain evidence="14 15">UAMH 10579</strain>
    </source>
</reference>
<feature type="domain" description="Helicase Sen1 N-terminal" evidence="10">
    <location>
        <begin position="91"/>
        <end position="824"/>
    </location>
</feature>
<proteinExistence type="inferred from homology"/>
<keyword evidence="6" id="KW-0067">ATP-binding</keyword>
<feature type="compositionally biased region" description="Pro residues" evidence="9">
    <location>
        <begin position="2041"/>
        <end position="2051"/>
    </location>
</feature>
<dbReference type="InterPro" id="IPR024481">
    <property type="entry name" value="Helicase_Sen1_N"/>
</dbReference>
<dbReference type="GO" id="GO:0005694">
    <property type="term" value="C:chromosome"/>
    <property type="evidence" value="ECO:0007669"/>
    <property type="project" value="UniProtKB-ARBA"/>
</dbReference>
<dbReference type="EMBL" id="KV460290">
    <property type="protein sequence ID" value="OBT91468.1"/>
    <property type="molecule type" value="Genomic_DNA"/>
</dbReference>
<sequence>MEGIYEELQELQGKMDEFPPEAHWFCPKLNDEDYTNYGDPGNDEEDASSATKIKCIEDGEKRLKITYRFSIKLGFSPEQAEEAGFGDAFERRATELLSTCDQCVRNYHTARKEFLGYMSEEFAEEVMEQLSEVINQFDHSRIDKGLDKAAALLNSLPVAQRTMRSLATDQVGLTALYEALCCPSYHKLMEKLLTPLGDVLRLVQTTKVLRISGIVPATTRFLFDADEHRRQFASLGWRKAPQDLDRKTFEWAVQDALVEQIQFISGPGRSLIEIQRFWEGLVLIINKLDSDLITHSLRGLEVSPDVYHLALAHLPCDSEDILSNIIHALIMLLGKSSKSFWSAYGTISSTTVAEQVFNSPAFERLLSGSHINDQGHDKYAYGATSWITPFVESLPAAQQYDACHSMLVSLLGRYQKDHIPDSSKLVCCRAGLATMNIVLTTFTSKEYTINTSTSFIMINNVLGLVDKFKDMIVNCATVAEGTEGHTELSEAGLQVIRLALLLDCRSLNAEFLALENGKPVDHGLNSHSESIWKSVLDSFRVNDMKMADSILRGITPLIGLEKFMLKGQPEGLHRDMNRFNSAFGQLTEIVASVFERISDFSLENLRRLCGSIPTANPLFAGLTSAHAPTYDAAVALIKAVTETDTRKEAISVLLEKFMDTPLMALASAARKINEFRTFAAVPNVLKTGRDVLGGLCNPQSGLLRSKSSFSLKEQISLRTWWTEQWQAIVTSFQTVEQWSKYYDTDILVNFCRDAMEYAEALFEEYNIVANVLSNGSGDTTPASKEVMSLATARKVVLKQPCEATTSLVKWLRLKDQYLVSTVVSLISKILRRLGEFDMEVDDRSLEYIDRVTFDRIKTVLTPQQKAELRKAKEEHSGVKYIEQKPSVSKTQGKIDAWSKSANGVKYEPSSTGKPLRGQQGVIDVEQWKSKSGLPDNSISEDVRSLSRTLDQGKGTLEQIRARQQAKQIAAVKPVPMKPSIVIRSNESIKQSRQREKDEKKLRDAAIIAKAKALRTPTVLGEGSGLKNLGIIGKDHAPEKGEMMVSSSEESEEEEEEGGRTLLKKTRDASKKSSDLEAERRRALMRKQQEPVKKMKIKRTEKDMRARLTPDMTDLHLDILRWDIFWDGDGPPNGTGCVRIANTYQTPDSYRGVFYPLLIAEAWRSLKTDRDETNSQAFDIAVVTRMSVDRFYEVSTTMTMADHREAKIREGDIVLLSRAKEPLKNKEAPHCLARVYRTNRKRDVVEVSYRLNGIAVNKPGGLALAPNTQIRGVKITSITSIEREYAALKSMEYYDLCNEILQAEPSPLINYPDAALSPVQQHYGVNRAQAKAIWSATENDAFTLIQGPPGSGKTKTIVAMVGAILSPTLGIGPGVSIARPSGVPDPKKDTIAKKLLVCAPSNAAVDELVSRLKEGVTDMKGNHHKINVLRLGRSDAINSNVRDVTLEALTDARIEKDNANGSAVVPERQKLHQEAGRIKEELAALRSKQEEARTKGEKTVELRLQRDIDGKKRDQTRIGAKIDEDKDNGNTVARDNEINRRRIQQEILNGAHVLCATLSGSGHEMFKKLSVEFETVIIDEAAQSIEMSALIPLKYNCTKCILVGDPKQLPPTVLSTVAAEFGYDQSLFERMQKNHPDRIHLLDTQYRMHPEISSFPRGEFYDGELVDGAGLDKLRQKPWHASALLGPYRFFDLKGTSSRSGGHSMVNYDEIKVALQLYKRLKTDYPSFDIKGKVGIITPYKGQLREIRFALQREYGDDILDDIDTNTTDAFQGREAEVIIFSCVRTMGGVGFLKDVRRMNVGLTRAKSSLWVIGDSSTLQRDRVWSNMIQDAKRRDRFTSGDVLSMLRVASAKQPQVPKQLAIEDVQMEDVDSGKTLDGNTDSRQPSPQDVPMTDAPNIVERKQVSNGKGVSNAAPVGEGPRLYKPGEPRNGASAVRPTVKAAPKENLVIQTSQTPKRSREPSPTGSPGPPKKVPTISKGLPRRPSLTPILNPDKYEKDVLKAKVEPKSEGEPRSKVSPPPQVGRRNSNSSLGGESNGSSRPKPPSGLPPRPKILKRRPAADPFLPAKPRPR</sequence>
<evidence type="ECO:0000256" key="2">
    <source>
        <dbReference type="ARBA" id="ARBA00007913"/>
    </source>
</evidence>
<dbReference type="InterPro" id="IPR047187">
    <property type="entry name" value="SF1_C_Upf1"/>
</dbReference>
<dbReference type="GO" id="GO:0005524">
    <property type="term" value="F:ATP binding"/>
    <property type="evidence" value="ECO:0007669"/>
    <property type="project" value="UniProtKB-KW"/>
</dbReference>
<feature type="compositionally biased region" description="Basic and acidic residues" evidence="9">
    <location>
        <begin position="1064"/>
        <end position="1095"/>
    </location>
</feature>
<dbReference type="OrthoDB" id="6513042at2759"/>
<comment type="similarity">
    <text evidence="2">Belongs to the DNA2/NAM7 helicase family.</text>
</comment>
<dbReference type="GO" id="GO:0001147">
    <property type="term" value="F:transcription termination site sequence-specific DNA binding"/>
    <property type="evidence" value="ECO:0007669"/>
    <property type="project" value="TreeGrafter"/>
</dbReference>
<reference evidence="15" key="2">
    <citation type="journal article" date="2018" name="Nat. Commun.">
        <title>Extreme sensitivity to ultraviolet light in the fungal pathogen causing white-nose syndrome of bats.</title>
        <authorList>
            <person name="Palmer J.M."/>
            <person name="Drees K.P."/>
            <person name="Foster J.T."/>
            <person name="Lindner D.L."/>
        </authorList>
    </citation>
    <scope>NUCLEOTIDE SEQUENCE [LARGE SCALE GENOMIC DNA]</scope>
    <source>
        <strain evidence="15">UAMH 10579</strain>
    </source>
</reference>
<feature type="domain" description="DNA2/NAM7 helicase helicase" evidence="11">
    <location>
        <begin position="1324"/>
        <end position="1614"/>
    </location>
</feature>
<dbReference type="GO" id="GO:0016604">
    <property type="term" value="C:nuclear body"/>
    <property type="evidence" value="ECO:0007669"/>
    <property type="project" value="TreeGrafter"/>
</dbReference>
<evidence type="ECO:0000256" key="6">
    <source>
        <dbReference type="ARBA" id="ARBA00022840"/>
    </source>
</evidence>
<dbReference type="CDD" id="cd18042">
    <property type="entry name" value="DEXXQc_SETX"/>
    <property type="match status" value="1"/>
</dbReference>
<evidence type="ECO:0000259" key="11">
    <source>
        <dbReference type="Pfam" id="PF13086"/>
    </source>
</evidence>
<dbReference type="PANTHER" id="PTHR10887:SF495">
    <property type="entry name" value="HELICASE SENATAXIN ISOFORM X1-RELATED"/>
    <property type="match status" value="1"/>
</dbReference>
<evidence type="ECO:0000256" key="8">
    <source>
        <dbReference type="SAM" id="Coils"/>
    </source>
</evidence>
<gene>
    <name evidence="14" type="primary">SEN1</name>
    <name evidence="14" type="ORF">VE01_10558</name>
</gene>
<dbReference type="Gene3D" id="3.40.50.300">
    <property type="entry name" value="P-loop containing nucleotide triphosphate hydrolases"/>
    <property type="match status" value="2"/>
</dbReference>
<keyword evidence="7" id="KW-0539">Nucleus</keyword>
<dbReference type="Proteomes" id="UP000091956">
    <property type="component" value="Unassembled WGS sequence"/>
</dbReference>
<keyword evidence="3" id="KW-0547">Nucleotide-binding</keyword>
<dbReference type="FunFam" id="3.40.50.300:FF:000326">
    <property type="entry name" value="P-loop containing nucleoside triphosphate hydrolase"/>
    <property type="match status" value="1"/>
</dbReference>
<dbReference type="GO" id="GO:0016787">
    <property type="term" value="F:hydrolase activity"/>
    <property type="evidence" value="ECO:0007669"/>
    <property type="project" value="UniProtKB-KW"/>
</dbReference>
<feature type="domain" description="DNA2/NAM7 helicase-like C-terminal" evidence="12">
    <location>
        <begin position="1622"/>
        <end position="1815"/>
    </location>
</feature>
<dbReference type="InterPro" id="IPR045055">
    <property type="entry name" value="DNA2/NAM7-like"/>
</dbReference>
<feature type="compositionally biased region" description="Basic and acidic residues" evidence="9">
    <location>
        <begin position="1993"/>
        <end position="2014"/>
    </location>
</feature>
<feature type="compositionally biased region" description="Basic and acidic residues" evidence="9">
    <location>
        <begin position="1032"/>
        <end position="1041"/>
    </location>
</feature>
<evidence type="ECO:0000313" key="15">
    <source>
        <dbReference type="Proteomes" id="UP000091956"/>
    </source>
</evidence>
<keyword evidence="8" id="KW-0175">Coiled coil</keyword>
<feature type="region of interest" description="Disordered" evidence="9">
    <location>
        <begin position="1871"/>
        <end position="2071"/>
    </location>
</feature>
<evidence type="ECO:0000259" key="13">
    <source>
        <dbReference type="Pfam" id="PF23576"/>
    </source>
</evidence>
<feature type="region of interest" description="Disordered" evidence="9">
    <location>
        <begin position="1030"/>
        <end position="1095"/>
    </location>
</feature>
<keyword evidence="15" id="KW-1185">Reference proteome</keyword>
<dbReference type="Pfam" id="PF12726">
    <property type="entry name" value="SEN1_N"/>
    <property type="match status" value="1"/>
</dbReference>
<dbReference type="STRING" id="342668.A0A1B8G6L5"/>
<evidence type="ECO:0000313" key="14">
    <source>
        <dbReference type="EMBL" id="OBT91468.1"/>
    </source>
</evidence>
<accession>A0A1B8G6L5</accession>
<feature type="compositionally biased region" description="Low complexity" evidence="9">
    <location>
        <begin position="2023"/>
        <end position="2040"/>
    </location>
</feature>
<evidence type="ECO:0000259" key="10">
    <source>
        <dbReference type="Pfam" id="PF12726"/>
    </source>
</evidence>
<dbReference type="FunFam" id="3.40.50.300:FF:001152">
    <property type="entry name" value="tRNA-splicing endonuclease, putative"/>
    <property type="match status" value="1"/>
</dbReference>
<evidence type="ECO:0000256" key="1">
    <source>
        <dbReference type="ARBA" id="ARBA00004123"/>
    </source>
</evidence>